<feature type="transmembrane region" description="Helical" evidence="1">
    <location>
        <begin position="190"/>
        <end position="215"/>
    </location>
</feature>
<name>A0A7K1VA19_9NOCA</name>
<proteinExistence type="predicted"/>
<keyword evidence="1" id="KW-0472">Membrane</keyword>
<dbReference type="EMBL" id="WRPP01000013">
    <property type="protein sequence ID" value="MVU83493.1"/>
    <property type="molecule type" value="Genomic_DNA"/>
</dbReference>
<organism evidence="2 3">
    <name type="scientific">Nocardia terrae</name>
    <dbReference type="NCBI Taxonomy" id="2675851"/>
    <lineage>
        <taxon>Bacteria</taxon>
        <taxon>Bacillati</taxon>
        <taxon>Actinomycetota</taxon>
        <taxon>Actinomycetes</taxon>
        <taxon>Mycobacteriales</taxon>
        <taxon>Nocardiaceae</taxon>
        <taxon>Nocardia</taxon>
    </lineage>
</organism>
<evidence type="ECO:0000313" key="2">
    <source>
        <dbReference type="EMBL" id="MVU83493.1"/>
    </source>
</evidence>
<keyword evidence="3" id="KW-1185">Reference proteome</keyword>
<dbReference type="RefSeq" id="WP_157393065.1">
    <property type="nucleotide sequence ID" value="NZ_WRPP01000013.1"/>
</dbReference>
<dbReference type="InterPro" id="IPR027948">
    <property type="entry name" value="DUF4436"/>
</dbReference>
<gene>
    <name evidence="2" type="ORF">GPX89_40435</name>
</gene>
<accession>A0A7K1VA19</accession>
<keyword evidence="1" id="KW-0812">Transmembrane</keyword>
<comment type="caution">
    <text evidence="2">The sequence shown here is derived from an EMBL/GenBank/DDBJ whole genome shotgun (WGS) entry which is preliminary data.</text>
</comment>
<feature type="transmembrane region" description="Helical" evidence="1">
    <location>
        <begin position="255"/>
        <end position="277"/>
    </location>
</feature>
<evidence type="ECO:0000313" key="3">
    <source>
        <dbReference type="Proteomes" id="UP000466794"/>
    </source>
</evidence>
<protein>
    <submittedName>
        <fullName evidence="2">DUF4436 domain-containing protein</fullName>
    </submittedName>
</protein>
<feature type="transmembrane region" description="Helical" evidence="1">
    <location>
        <begin position="12"/>
        <end position="35"/>
    </location>
</feature>
<dbReference type="Proteomes" id="UP000466794">
    <property type="component" value="Unassembled WGS sequence"/>
</dbReference>
<keyword evidence="1" id="KW-1133">Transmembrane helix</keyword>
<dbReference type="AlphaFoldDB" id="A0A7K1VA19"/>
<reference evidence="2 3" key="1">
    <citation type="submission" date="2019-12" db="EMBL/GenBank/DDBJ databases">
        <title>Nocardia sp. nov. ET3-3 isolated from soil.</title>
        <authorList>
            <person name="Kanchanasin P."/>
            <person name="Tanasupawat S."/>
            <person name="Yuki M."/>
            <person name="Kudo T."/>
        </authorList>
    </citation>
    <scope>NUCLEOTIDE SEQUENCE [LARGE SCALE GENOMIC DNA]</scope>
    <source>
        <strain evidence="2 3">ET3-3</strain>
    </source>
</reference>
<feature type="transmembrane region" description="Helical" evidence="1">
    <location>
        <begin position="222"/>
        <end position="243"/>
    </location>
</feature>
<dbReference type="Pfam" id="PF14494">
    <property type="entry name" value="DUF4436"/>
    <property type="match status" value="1"/>
</dbReference>
<sequence length="305" mass="32340">MQHGIEQKRRGPLWLVAIVAALIVGLALALSTYGVGRTRAEATHPFGNTEVRDRVDLGIWVGRIDPVTQTATVEVLAQPRGALADKNGNFASDALLYASALKADPIKIKAGEPISAAEVKVVVEGSLTDYPFDAYDAVLAFDVFSGDKRLPTAATVASGDTLFAVSERPESNADNGIDLTLHASRSLPTLVFALFIMTLMLGLALAAAIACYYVLAGKRGLMFPAVSMMGALLFALVPLRNAVPGGAPIGSIIDFTSFFIAEGIISAALVGTVIVGYRVEMARERAEQAATQHPTDQFRMVVPQR</sequence>
<evidence type="ECO:0000256" key="1">
    <source>
        <dbReference type="SAM" id="Phobius"/>
    </source>
</evidence>